<dbReference type="InterPro" id="IPR051681">
    <property type="entry name" value="Ser/Thr_Kinases-Pseudokinases"/>
</dbReference>
<comment type="caution">
    <text evidence="1">The sequence shown here is derived from an EMBL/GenBank/DDBJ whole genome shotgun (WGS) entry which is preliminary data.</text>
</comment>
<dbReference type="AlphaFoldDB" id="A0A7D9I531"/>
<dbReference type="Proteomes" id="UP001152795">
    <property type="component" value="Unassembled WGS sequence"/>
</dbReference>
<sequence length="319" mass="35740">MRNDRKKRRRKQRAIMKRAVASKAVAEKIAESVRKQKLIAENYCAKWREICKQSKYRRQIAMNVNAEKSNSVSDVNNICPNELTPLDENTCIGTGTFGECTLKLYKRFNLVVLEKQLSTSNLKAVINEAKCMNTLTHPNIPQLSGVQTTCKPYALIMEFIGEDMESSTVHQLLEETSPKGSPLLTPEWISVCVDIVEAANHIHSKGYLHCDLKTNNVLVLKKRGFVIDFGKVCLTTKPTAKKYTSFYHYIAPEVLRGQPVSSSSDVFSLGVIISTIAKTLGNKSMYSVGRQCKDTKPQVRPSLPTLITLLQGIIEKDNS</sequence>
<dbReference type="GO" id="GO:0004674">
    <property type="term" value="F:protein serine/threonine kinase activity"/>
    <property type="evidence" value="ECO:0007669"/>
    <property type="project" value="TreeGrafter"/>
</dbReference>
<dbReference type="PROSITE" id="PS50011">
    <property type="entry name" value="PROTEIN_KINASE_DOM"/>
    <property type="match status" value="1"/>
</dbReference>
<reference evidence="1" key="1">
    <citation type="submission" date="2020-04" db="EMBL/GenBank/DDBJ databases">
        <authorList>
            <person name="Alioto T."/>
            <person name="Alioto T."/>
            <person name="Gomez Garrido J."/>
        </authorList>
    </citation>
    <scope>NUCLEOTIDE SEQUENCE</scope>
    <source>
        <strain evidence="1">A484AB</strain>
    </source>
</reference>
<evidence type="ECO:0000313" key="2">
    <source>
        <dbReference type="Proteomes" id="UP001152795"/>
    </source>
</evidence>
<dbReference type="EMBL" id="CACRXK020003172">
    <property type="protein sequence ID" value="CAB3997725.1"/>
    <property type="molecule type" value="Genomic_DNA"/>
</dbReference>
<evidence type="ECO:0000313" key="1">
    <source>
        <dbReference type="EMBL" id="CAB3997725.1"/>
    </source>
</evidence>
<organism evidence="1 2">
    <name type="scientific">Paramuricea clavata</name>
    <name type="common">Red gorgonian</name>
    <name type="synonym">Violescent sea-whip</name>
    <dbReference type="NCBI Taxonomy" id="317549"/>
    <lineage>
        <taxon>Eukaryota</taxon>
        <taxon>Metazoa</taxon>
        <taxon>Cnidaria</taxon>
        <taxon>Anthozoa</taxon>
        <taxon>Octocorallia</taxon>
        <taxon>Malacalcyonacea</taxon>
        <taxon>Plexauridae</taxon>
        <taxon>Paramuricea</taxon>
    </lineage>
</organism>
<dbReference type="PANTHER" id="PTHR44329">
    <property type="entry name" value="SERINE/THREONINE-PROTEIN KINASE TNNI3K-RELATED"/>
    <property type="match status" value="1"/>
</dbReference>
<dbReference type="SUPFAM" id="SSF56112">
    <property type="entry name" value="Protein kinase-like (PK-like)"/>
    <property type="match status" value="1"/>
</dbReference>
<dbReference type="Pfam" id="PF00069">
    <property type="entry name" value="Pkinase"/>
    <property type="match status" value="1"/>
</dbReference>
<protein>
    <submittedName>
        <fullName evidence="1">Serine threonine- kinase HT1-like</fullName>
    </submittedName>
</protein>
<accession>A0A7D9I531</accession>
<dbReference type="Gene3D" id="1.10.510.10">
    <property type="entry name" value="Transferase(Phosphotransferase) domain 1"/>
    <property type="match status" value="1"/>
</dbReference>
<keyword evidence="1" id="KW-0418">Kinase</keyword>
<dbReference type="InterPro" id="IPR011009">
    <property type="entry name" value="Kinase-like_dom_sf"/>
</dbReference>
<dbReference type="CDD" id="cd00180">
    <property type="entry name" value="PKc"/>
    <property type="match status" value="1"/>
</dbReference>
<dbReference type="PROSITE" id="PS00108">
    <property type="entry name" value="PROTEIN_KINASE_ST"/>
    <property type="match status" value="1"/>
</dbReference>
<keyword evidence="2" id="KW-1185">Reference proteome</keyword>
<dbReference type="GO" id="GO:0005524">
    <property type="term" value="F:ATP binding"/>
    <property type="evidence" value="ECO:0007669"/>
    <property type="project" value="InterPro"/>
</dbReference>
<proteinExistence type="predicted"/>
<gene>
    <name evidence="1" type="ORF">PACLA_8A087777</name>
</gene>
<keyword evidence="1" id="KW-0808">Transferase</keyword>
<dbReference type="SMART" id="SM00220">
    <property type="entry name" value="S_TKc"/>
    <property type="match status" value="1"/>
</dbReference>
<dbReference type="InterPro" id="IPR008271">
    <property type="entry name" value="Ser/Thr_kinase_AS"/>
</dbReference>
<dbReference type="OrthoDB" id="5974690at2759"/>
<name>A0A7D9I531_PARCT</name>
<dbReference type="InterPro" id="IPR000719">
    <property type="entry name" value="Prot_kinase_dom"/>
</dbReference>